<proteinExistence type="predicted"/>
<dbReference type="Proteomes" id="UP000287188">
    <property type="component" value="Unassembled WGS sequence"/>
</dbReference>
<dbReference type="GO" id="GO:0022857">
    <property type="term" value="F:transmembrane transporter activity"/>
    <property type="evidence" value="ECO:0007669"/>
    <property type="project" value="TreeGrafter"/>
</dbReference>
<evidence type="ECO:0000259" key="5">
    <source>
        <dbReference type="PROSITE" id="PS50893"/>
    </source>
</evidence>
<dbReference type="GO" id="GO:0005524">
    <property type="term" value="F:ATP binding"/>
    <property type="evidence" value="ECO:0007669"/>
    <property type="project" value="UniProtKB-KW"/>
</dbReference>
<evidence type="ECO:0000256" key="2">
    <source>
        <dbReference type="ARBA" id="ARBA00022741"/>
    </source>
</evidence>
<dbReference type="CDD" id="cd03255">
    <property type="entry name" value="ABC_MJ0796_LolCDE_FtsE"/>
    <property type="match status" value="1"/>
</dbReference>
<dbReference type="GO" id="GO:0098796">
    <property type="term" value="C:membrane protein complex"/>
    <property type="evidence" value="ECO:0007669"/>
    <property type="project" value="UniProtKB-ARBA"/>
</dbReference>
<dbReference type="RefSeq" id="WP_126551393.1">
    <property type="nucleotide sequence ID" value="NZ_BIFS01000001.1"/>
</dbReference>
<dbReference type="InterPro" id="IPR003593">
    <property type="entry name" value="AAA+_ATPase"/>
</dbReference>
<feature type="region of interest" description="Disordered" evidence="4">
    <location>
        <begin position="239"/>
        <end position="260"/>
    </location>
</feature>
<dbReference type="GO" id="GO:0016887">
    <property type="term" value="F:ATP hydrolysis activity"/>
    <property type="evidence" value="ECO:0007669"/>
    <property type="project" value="InterPro"/>
</dbReference>
<dbReference type="FunFam" id="3.40.50.300:FF:000032">
    <property type="entry name" value="Export ABC transporter ATP-binding protein"/>
    <property type="match status" value="1"/>
</dbReference>
<dbReference type="PROSITE" id="PS00211">
    <property type="entry name" value="ABC_TRANSPORTER_1"/>
    <property type="match status" value="1"/>
</dbReference>
<accession>A0A402AK86</accession>
<evidence type="ECO:0000256" key="3">
    <source>
        <dbReference type="ARBA" id="ARBA00022840"/>
    </source>
</evidence>
<keyword evidence="7" id="KW-1185">Reference proteome</keyword>
<sequence>MIEADPQATQKKSATRIQIRSLNKYYTMGRTVVPALRGVNLEIKHGEFVAIMGPSGSGKSTFMNILGCLDRPTRGEYILDGVSVGQMSNTELADVRNQKIGFIFQSFNLLRWMSAQANVELPLVYASISKEERQARAKRALSLVDLSSRANHRPMELSGGQQQRVAIARSLVTSPSLILADEPTGNLDSHTSLEIMRIMQELNARGMTIVLVTHEQDIADYCQRKVIFRDGRVVDDLANPQPLNAREQLSKHTATEQVQP</sequence>
<dbReference type="AlphaFoldDB" id="A0A402AK86"/>
<dbReference type="OrthoDB" id="9804270at2"/>
<dbReference type="PANTHER" id="PTHR24220:SF86">
    <property type="entry name" value="ABC TRANSPORTER ABCH.1"/>
    <property type="match status" value="1"/>
</dbReference>
<dbReference type="SMART" id="SM00382">
    <property type="entry name" value="AAA"/>
    <property type="match status" value="1"/>
</dbReference>
<evidence type="ECO:0000313" key="6">
    <source>
        <dbReference type="EMBL" id="GCE19536.1"/>
    </source>
</evidence>
<dbReference type="PROSITE" id="PS50893">
    <property type="entry name" value="ABC_TRANSPORTER_2"/>
    <property type="match status" value="1"/>
</dbReference>
<dbReference type="InterPro" id="IPR027417">
    <property type="entry name" value="P-loop_NTPase"/>
</dbReference>
<evidence type="ECO:0000256" key="1">
    <source>
        <dbReference type="ARBA" id="ARBA00022448"/>
    </source>
</evidence>
<protein>
    <submittedName>
        <fullName evidence="6">Macrolide ABC transporter ATP-binding protein</fullName>
    </submittedName>
</protein>
<keyword evidence="2" id="KW-0547">Nucleotide-binding</keyword>
<keyword evidence="1" id="KW-0813">Transport</keyword>
<dbReference type="GO" id="GO:0005886">
    <property type="term" value="C:plasma membrane"/>
    <property type="evidence" value="ECO:0007669"/>
    <property type="project" value="TreeGrafter"/>
</dbReference>
<dbReference type="InterPro" id="IPR003439">
    <property type="entry name" value="ABC_transporter-like_ATP-bd"/>
</dbReference>
<comment type="caution">
    <text evidence="6">The sequence shown here is derived from an EMBL/GenBank/DDBJ whole genome shotgun (WGS) entry which is preliminary data.</text>
</comment>
<name>A0A402AK86_9CHLR</name>
<organism evidence="6 7">
    <name type="scientific">Dictyobacter kobayashii</name>
    <dbReference type="NCBI Taxonomy" id="2014872"/>
    <lineage>
        <taxon>Bacteria</taxon>
        <taxon>Bacillati</taxon>
        <taxon>Chloroflexota</taxon>
        <taxon>Ktedonobacteria</taxon>
        <taxon>Ktedonobacterales</taxon>
        <taxon>Dictyobacteraceae</taxon>
        <taxon>Dictyobacter</taxon>
    </lineage>
</organism>
<keyword evidence="3 6" id="KW-0067">ATP-binding</keyword>
<dbReference type="EMBL" id="BIFS01000001">
    <property type="protein sequence ID" value="GCE19536.1"/>
    <property type="molecule type" value="Genomic_DNA"/>
</dbReference>
<feature type="domain" description="ABC transporter" evidence="5">
    <location>
        <begin position="17"/>
        <end position="256"/>
    </location>
</feature>
<evidence type="ECO:0000313" key="7">
    <source>
        <dbReference type="Proteomes" id="UP000287188"/>
    </source>
</evidence>
<reference evidence="7" key="1">
    <citation type="submission" date="2018-12" db="EMBL/GenBank/DDBJ databases">
        <title>Tengunoibacter tsumagoiensis gen. nov., sp. nov., Dictyobacter kobayashii sp. nov., D. alpinus sp. nov., and D. joshuensis sp. nov. and description of Dictyobacteraceae fam. nov. within the order Ktedonobacterales isolated from Tengu-no-mugimeshi.</title>
        <authorList>
            <person name="Wang C.M."/>
            <person name="Zheng Y."/>
            <person name="Sakai Y."/>
            <person name="Toyoda A."/>
            <person name="Minakuchi Y."/>
            <person name="Abe K."/>
            <person name="Yokota A."/>
            <person name="Yabe S."/>
        </authorList>
    </citation>
    <scope>NUCLEOTIDE SEQUENCE [LARGE SCALE GENOMIC DNA]</scope>
    <source>
        <strain evidence="7">Uno11</strain>
    </source>
</reference>
<dbReference type="InterPro" id="IPR017911">
    <property type="entry name" value="MacB-like_ATP-bd"/>
</dbReference>
<dbReference type="PANTHER" id="PTHR24220">
    <property type="entry name" value="IMPORT ATP-BINDING PROTEIN"/>
    <property type="match status" value="1"/>
</dbReference>
<dbReference type="InterPro" id="IPR017871">
    <property type="entry name" value="ABC_transporter-like_CS"/>
</dbReference>
<dbReference type="InterPro" id="IPR015854">
    <property type="entry name" value="ABC_transpr_LolD-like"/>
</dbReference>
<evidence type="ECO:0000256" key="4">
    <source>
        <dbReference type="SAM" id="MobiDB-lite"/>
    </source>
</evidence>
<dbReference type="SUPFAM" id="SSF52540">
    <property type="entry name" value="P-loop containing nucleoside triphosphate hydrolases"/>
    <property type="match status" value="1"/>
</dbReference>
<gene>
    <name evidence="6" type="ORF">KDK_33360</name>
</gene>
<dbReference type="Gene3D" id="3.40.50.300">
    <property type="entry name" value="P-loop containing nucleotide triphosphate hydrolases"/>
    <property type="match status" value="1"/>
</dbReference>
<dbReference type="Pfam" id="PF00005">
    <property type="entry name" value="ABC_tran"/>
    <property type="match status" value="1"/>
</dbReference>